<evidence type="ECO:0000313" key="4">
    <source>
        <dbReference type="Proteomes" id="UP000236527"/>
    </source>
</evidence>
<dbReference type="InterPro" id="IPR019734">
    <property type="entry name" value="TPR_rpt"/>
</dbReference>
<evidence type="ECO:0000256" key="2">
    <source>
        <dbReference type="SAM" id="MobiDB-lite"/>
    </source>
</evidence>
<sequence>MHKLNKSYILLSYPLGLVILLLSLSSKTLKAAPKPIPSQLNVPTQPQKQSNTPDTNRAAAEKAEAEAKKLNLKTTPITQVIAKWEEALKYWRLASDRKKESAILDRIAKLYWFRGEYRKALEYAQKALPICQVLGDRKCQGAVATSLSLIYDRLGEYQKAIAFYEQVPLFYSETPNLRPTTLNNIAQIYDKLGEKQKAIDAYEQAFDFWKKQGDVVNQAATLEQIAFLYASLGEINKSFEILNQANSLDPEFKRDRMVSNLVYLLVANSICTDKLATLKKPPEVKQPKTASNPSANSNRDAVVKNQIEGWNKNVEQWHTLEILGGEADFLELIGGLGYRQIGEYAKALDVYQKALNLRQIMGGKPAQAKTLTEVAQILNKQGKKQEAIDHLNQALNIQRQIKTRPAQADTLLTL</sequence>
<dbReference type="Pfam" id="PF13424">
    <property type="entry name" value="TPR_12"/>
    <property type="match status" value="3"/>
</dbReference>
<name>A0A2H6LQ57_9NOSO</name>
<dbReference type="Gene3D" id="1.25.40.10">
    <property type="entry name" value="Tetratricopeptide repeat domain"/>
    <property type="match status" value="2"/>
</dbReference>
<keyword evidence="4" id="KW-1185">Reference proteome</keyword>
<dbReference type="PROSITE" id="PS50005">
    <property type="entry name" value="TPR"/>
    <property type="match status" value="2"/>
</dbReference>
<dbReference type="RefSeq" id="WP_103126795.1">
    <property type="nucleotide sequence ID" value="NZ_DF978447.1"/>
</dbReference>
<feature type="repeat" description="TPR" evidence="1">
    <location>
        <begin position="219"/>
        <end position="252"/>
    </location>
</feature>
<feature type="repeat" description="TPR" evidence="1">
    <location>
        <begin position="179"/>
        <end position="212"/>
    </location>
</feature>
<evidence type="ECO:0000313" key="3">
    <source>
        <dbReference type="EMBL" id="GBE95357.1"/>
    </source>
</evidence>
<accession>A0A2H6LQ57</accession>
<reference evidence="4" key="1">
    <citation type="journal article" date="2018" name="Genome Announc.">
        <title>Draft Genome Sequence of the Nitrogen-Fixing and Hormogonia-Inducing Cyanobacterium Nostoc cycadae Strain WK-1, Isolated from the Coralloid Roots of Cycas revoluta.</title>
        <authorList>
            <person name="Kanesaki Y."/>
            <person name="Hirose M."/>
            <person name="Hirose Y."/>
            <person name="Fujisawa T."/>
            <person name="Nakamura Y."/>
            <person name="Watanabe S."/>
            <person name="Matsunaga S."/>
            <person name="Uchida H."/>
            <person name="Murakami A."/>
        </authorList>
    </citation>
    <scope>NUCLEOTIDE SEQUENCE [LARGE SCALE GENOMIC DNA]</scope>
    <source>
        <strain evidence="4">WK-1</strain>
    </source>
</reference>
<dbReference type="Proteomes" id="UP000236527">
    <property type="component" value="Unassembled WGS sequence"/>
</dbReference>
<evidence type="ECO:0000256" key="1">
    <source>
        <dbReference type="PROSITE-ProRule" id="PRU00339"/>
    </source>
</evidence>
<dbReference type="AlphaFoldDB" id="A0A2H6LQ57"/>
<keyword evidence="1" id="KW-0802">TPR repeat</keyword>
<protein>
    <submittedName>
        <fullName evidence="3">TPR domain protein</fullName>
    </submittedName>
</protein>
<dbReference type="SMART" id="SM00028">
    <property type="entry name" value="TPR"/>
    <property type="match status" value="6"/>
</dbReference>
<feature type="compositionally biased region" description="Polar residues" evidence="2">
    <location>
        <begin position="38"/>
        <end position="55"/>
    </location>
</feature>
<dbReference type="InterPro" id="IPR011990">
    <property type="entry name" value="TPR-like_helical_dom_sf"/>
</dbReference>
<comment type="caution">
    <text evidence="3">The sequence shown here is derived from an EMBL/GenBank/DDBJ whole genome shotgun (WGS) entry which is preliminary data.</text>
</comment>
<dbReference type="SUPFAM" id="SSF48452">
    <property type="entry name" value="TPR-like"/>
    <property type="match status" value="2"/>
</dbReference>
<proteinExistence type="predicted"/>
<dbReference type="EMBL" id="BDGE01000103">
    <property type="protein sequence ID" value="GBE95357.1"/>
    <property type="molecule type" value="Genomic_DNA"/>
</dbReference>
<dbReference type="PANTHER" id="PTHR10098">
    <property type="entry name" value="RAPSYN-RELATED"/>
    <property type="match status" value="1"/>
</dbReference>
<organism evidence="3 4">
    <name type="scientific">Nostoc cycadae WK-1</name>
    <dbReference type="NCBI Taxonomy" id="1861711"/>
    <lineage>
        <taxon>Bacteria</taxon>
        <taxon>Bacillati</taxon>
        <taxon>Cyanobacteriota</taxon>
        <taxon>Cyanophyceae</taxon>
        <taxon>Nostocales</taxon>
        <taxon>Nostocaceae</taxon>
        <taxon>Nostoc</taxon>
    </lineage>
</organism>
<feature type="region of interest" description="Disordered" evidence="2">
    <location>
        <begin position="35"/>
        <end position="59"/>
    </location>
</feature>
<gene>
    <name evidence="3" type="ORF">NCWK1_5143</name>
</gene>